<accession>A0A6G1ESA5</accession>
<evidence type="ECO:0000313" key="2">
    <source>
        <dbReference type="EMBL" id="KAF0927538.1"/>
    </source>
</evidence>
<dbReference type="EMBL" id="SPHZ02000003">
    <property type="protein sequence ID" value="KAF0927538.1"/>
    <property type="molecule type" value="Genomic_DNA"/>
</dbReference>
<name>A0A6G1ESA5_9ORYZ</name>
<comment type="caution">
    <text evidence="2">The sequence shown here is derived from an EMBL/GenBank/DDBJ whole genome shotgun (WGS) entry which is preliminary data.</text>
</comment>
<protein>
    <submittedName>
        <fullName evidence="2">Uncharacterized protein</fullName>
    </submittedName>
</protein>
<keyword evidence="3" id="KW-1185">Reference proteome</keyword>
<feature type="region of interest" description="Disordered" evidence="1">
    <location>
        <begin position="53"/>
        <end position="106"/>
    </location>
</feature>
<dbReference type="AlphaFoldDB" id="A0A6G1ESA5"/>
<evidence type="ECO:0000256" key="1">
    <source>
        <dbReference type="SAM" id="MobiDB-lite"/>
    </source>
</evidence>
<evidence type="ECO:0000313" key="3">
    <source>
        <dbReference type="Proteomes" id="UP000479710"/>
    </source>
</evidence>
<reference evidence="2 3" key="1">
    <citation type="submission" date="2019-11" db="EMBL/GenBank/DDBJ databases">
        <title>Whole genome sequence of Oryza granulata.</title>
        <authorList>
            <person name="Li W."/>
        </authorList>
    </citation>
    <scope>NUCLEOTIDE SEQUENCE [LARGE SCALE GENOMIC DNA]</scope>
    <source>
        <strain evidence="3">cv. Menghai</strain>
        <tissue evidence="2">Leaf</tissue>
    </source>
</reference>
<dbReference type="Proteomes" id="UP000479710">
    <property type="component" value="Unassembled WGS sequence"/>
</dbReference>
<organism evidence="2 3">
    <name type="scientific">Oryza meyeriana var. granulata</name>
    <dbReference type="NCBI Taxonomy" id="110450"/>
    <lineage>
        <taxon>Eukaryota</taxon>
        <taxon>Viridiplantae</taxon>
        <taxon>Streptophyta</taxon>
        <taxon>Embryophyta</taxon>
        <taxon>Tracheophyta</taxon>
        <taxon>Spermatophyta</taxon>
        <taxon>Magnoliopsida</taxon>
        <taxon>Liliopsida</taxon>
        <taxon>Poales</taxon>
        <taxon>Poaceae</taxon>
        <taxon>BOP clade</taxon>
        <taxon>Oryzoideae</taxon>
        <taxon>Oryzeae</taxon>
        <taxon>Oryzinae</taxon>
        <taxon>Oryza</taxon>
        <taxon>Oryza meyeriana</taxon>
    </lineage>
</organism>
<sequence length="106" mass="11633">MEVGSREINDDHVLVTMKVAAEAAAIEEPRAEALSKEPKPAKEAHGRIGWQALVQHTEGSRGKLSRPRGAGWPSGSSCTWRRAAGRVGVWPRQRPSSRRKAEQAKQ</sequence>
<proteinExistence type="predicted"/>
<gene>
    <name evidence="2" type="ORF">E2562_034177</name>
</gene>